<evidence type="ECO:0000313" key="9">
    <source>
        <dbReference type="Proteomes" id="UP001154282"/>
    </source>
</evidence>
<dbReference type="Gene3D" id="3.40.50.2000">
    <property type="entry name" value="Glycogen Phosphorylase B"/>
    <property type="match status" value="2"/>
</dbReference>
<evidence type="ECO:0000256" key="2">
    <source>
        <dbReference type="ARBA" id="ARBA00009995"/>
    </source>
</evidence>
<gene>
    <name evidence="8" type="ORF">LITE_LOCUS23676</name>
</gene>
<comment type="caution">
    <text evidence="8">The sequence shown here is derived from an EMBL/GenBank/DDBJ whole genome shotgun (WGS) entry which is preliminary data.</text>
</comment>
<organism evidence="8 9">
    <name type="scientific">Linum tenue</name>
    <dbReference type="NCBI Taxonomy" id="586396"/>
    <lineage>
        <taxon>Eukaryota</taxon>
        <taxon>Viridiplantae</taxon>
        <taxon>Streptophyta</taxon>
        <taxon>Embryophyta</taxon>
        <taxon>Tracheophyta</taxon>
        <taxon>Spermatophyta</taxon>
        <taxon>Magnoliopsida</taxon>
        <taxon>eudicotyledons</taxon>
        <taxon>Gunneridae</taxon>
        <taxon>Pentapetalae</taxon>
        <taxon>rosids</taxon>
        <taxon>fabids</taxon>
        <taxon>Malpighiales</taxon>
        <taxon>Linaceae</taxon>
        <taxon>Linum</taxon>
    </lineage>
</organism>
<proteinExistence type="inferred from homology"/>
<sequence length="498" mass="55190">MGSNDEKKSLLRPHAICIPYPAQSHIKASLKLAKILHHRGFFITFVNTEFNHNRFLNTKGPRALDGLPDFRFTTIPDGLPPSDPGSTQDVAGMCDSIMRYMLTPFRALVARLNDPEVVNGDPPVSCIVADGLLVFALDVAREVGVPSVSYWTFPACGFMGFKQYRPLRDQGVTPFKVILFYVGADDSYLTNGYLNTPIEVPGMTNMRLKDLPSFIRTTDPNEPIFHNLMEGAEAVPKASALLLHTYQALESPVLAAINSMYPNRVYSVGPMQLLLNQIQPTHPATALDSIGYSLWSEEAECLRWLDTKATNSVIYVSFGSITTMSRDHLIEFAMGLVDSDVSFLWVIRPDLVLGESAALPKEFGLKVEDRFGFISGWCPQEEVLNHPAVGGFITHCGWGSMIESLTAGVPVLCWPFFSDQVTNCRFACVEWEVGIEIEQDVKREMVEEMVRELINGEKGARLRKKAGDWAKLAREATGPGGSSTVGLDRLVNEVLLRK</sequence>
<name>A0AAV0LEN9_9ROSI</name>
<comment type="catalytic activity">
    <reaction evidence="5">
        <text>an anthocyanidin + UDP-alpha-D-glucose + H(+) = an anthocyanidin 3-O-beta-D-glucoside + UDP</text>
        <dbReference type="Rhea" id="RHEA:20093"/>
        <dbReference type="ChEBI" id="CHEBI:15378"/>
        <dbReference type="ChEBI" id="CHEBI:16307"/>
        <dbReference type="ChEBI" id="CHEBI:58223"/>
        <dbReference type="ChEBI" id="CHEBI:58885"/>
        <dbReference type="ChEBI" id="CHEBI:143576"/>
        <dbReference type="EC" id="2.4.1.115"/>
    </reaction>
</comment>
<dbReference type="SUPFAM" id="SSF53756">
    <property type="entry name" value="UDP-Glycosyltransferase/glycogen phosphorylase"/>
    <property type="match status" value="1"/>
</dbReference>
<dbReference type="GO" id="GO:0047213">
    <property type="term" value="F:anthocyanidin 3-O-glucosyltransferase activity"/>
    <property type="evidence" value="ECO:0007669"/>
    <property type="project" value="UniProtKB-EC"/>
</dbReference>
<dbReference type="InterPro" id="IPR002213">
    <property type="entry name" value="UDP_glucos_trans"/>
</dbReference>
<keyword evidence="9" id="KW-1185">Reference proteome</keyword>
<dbReference type="GO" id="GO:0080043">
    <property type="term" value="F:quercetin 3-O-glucosyltransferase activity"/>
    <property type="evidence" value="ECO:0007669"/>
    <property type="project" value="TreeGrafter"/>
</dbReference>
<accession>A0AAV0LEN9</accession>
<dbReference type="PANTHER" id="PTHR11926:SF774">
    <property type="entry name" value="UDP-GLYCOSYLTRANSFERASE 85A1-RELATED"/>
    <property type="match status" value="1"/>
</dbReference>
<evidence type="ECO:0000256" key="4">
    <source>
        <dbReference type="ARBA" id="ARBA00022679"/>
    </source>
</evidence>
<keyword evidence="4 6" id="KW-0808">Transferase</keyword>
<reference evidence="8" key="1">
    <citation type="submission" date="2022-08" db="EMBL/GenBank/DDBJ databases">
        <authorList>
            <person name="Gutierrez-Valencia J."/>
        </authorList>
    </citation>
    <scope>NUCLEOTIDE SEQUENCE</scope>
</reference>
<evidence type="ECO:0000256" key="6">
    <source>
        <dbReference type="RuleBase" id="RU003718"/>
    </source>
</evidence>
<protein>
    <recommendedName>
        <fullName evidence="7">Glycosyltransferase</fullName>
        <ecNumber evidence="7">2.4.1.-</ecNumber>
    </recommendedName>
</protein>
<keyword evidence="3 6" id="KW-0328">Glycosyltransferase</keyword>
<evidence type="ECO:0000256" key="1">
    <source>
        <dbReference type="ARBA" id="ARBA00004935"/>
    </source>
</evidence>
<dbReference type="GO" id="GO:0080044">
    <property type="term" value="F:quercetin 7-O-glucosyltransferase activity"/>
    <property type="evidence" value="ECO:0007669"/>
    <property type="project" value="TreeGrafter"/>
</dbReference>
<evidence type="ECO:0000256" key="7">
    <source>
        <dbReference type="RuleBase" id="RU362057"/>
    </source>
</evidence>
<dbReference type="InterPro" id="IPR035595">
    <property type="entry name" value="UDP_glycos_trans_CS"/>
</dbReference>
<dbReference type="PANTHER" id="PTHR11926">
    <property type="entry name" value="GLUCOSYL/GLUCURONOSYL TRANSFERASES"/>
    <property type="match status" value="1"/>
</dbReference>
<dbReference type="FunFam" id="3.40.50.2000:FF:000065">
    <property type="entry name" value="Glycosyltransferase"/>
    <property type="match status" value="1"/>
</dbReference>
<dbReference type="CDD" id="cd03784">
    <property type="entry name" value="GT1_Gtf-like"/>
    <property type="match status" value="1"/>
</dbReference>
<evidence type="ECO:0000256" key="5">
    <source>
        <dbReference type="ARBA" id="ARBA00047606"/>
    </source>
</evidence>
<dbReference type="EMBL" id="CAMGYJ010000006">
    <property type="protein sequence ID" value="CAI0433029.1"/>
    <property type="molecule type" value="Genomic_DNA"/>
</dbReference>
<dbReference type="AlphaFoldDB" id="A0AAV0LEN9"/>
<evidence type="ECO:0000313" key="8">
    <source>
        <dbReference type="EMBL" id="CAI0433029.1"/>
    </source>
</evidence>
<dbReference type="Proteomes" id="UP001154282">
    <property type="component" value="Unassembled WGS sequence"/>
</dbReference>
<dbReference type="PROSITE" id="PS00375">
    <property type="entry name" value="UDPGT"/>
    <property type="match status" value="1"/>
</dbReference>
<dbReference type="FunFam" id="3.40.50.2000:FF:000027">
    <property type="entry name" value="Glycosyltransferase"/>
    <property type="match status" value="1"/>
</dbReference>
<evidence type="ECO:0000256" key="3">
    <source>
        <dbReference type="ARBA" id="ARBA00022676"/>
    </source>
</evidence>
<comment type="pathway">
    <text evidence="1">Pigment biosynthesis; anthocyanin biosynthesis.</text>
</comment>
<dbReference type="EC" id="2.4.1.-" evidence="7"/>
<dbReference type="Pfam" id="PF00201">
    <property type="entry name" value="UDPGT"/>
    <property type="match status" value="1"/>
</dbReference>
<comment type="similarity">
    <text evidence="2 6">Belongs to the UDP-glycosyltransferase family.</text>
</comment>